<organism evidence="1 2">
    <name type="scientific">Methylobacterium brachiatum</name>
    <dbReference type="NCBI Taxonomy" id="269660"/>
    <lineage>
        <taxon>Bacteria</taxon>
        <taxon>Pseudomonadati</taxon>
        <taxon>Pseudomonadota</taxon>
        <taxon>Alphaproteobacteria</taxon>
        <taxon>Hyphomicrobiales</taxon>
        <taxon>Methylobacteriaceae</taxon>
        <taxon>Methylobacterium</taxon>
    </lineage>
</organism>
<sequence length="89" mass="9528">MGYSRKGRTNKIHGLPDRACRPLAFLMADGRVAYSKAGALLLERLTACRAVLTDKDCDALRPRIEASGAALAPSAHDQPALEAVLLARI</sequence>
<evidence type="ECO:0000313" key="1">
    <source>
        <dbReference type="EMBL" id="MDQ0545306.1"/>
    </source>
</evidence>
<dbReference type="EMBL" id="JAUSWL010000008">
    <property type="protein sequence ID" value="MDQ0545306.1"/>
    <property type="molecule type" value="Genomic_DNA"/>
</dbReference>
<name>A0AAJ1TR51_9HYPH</name>
<proteinExistence type="predicted"/>
<accession>A0AAJ1TR51</accession>
<dbReference type="Proteomes" id="UP001223420">
    <property type="component" value="Unassembled WGS sequence"/>
</dbReference>
<protein>
    <submittedName>
        <fullName evidence="1">Uncharacterized protein</fullName>
    </submittedName>
</protein>
<comment type="caution">
    <text evidence="1">The sequence shown here is derived from an EMBL/GenBank/DDBJ whole genome shotgun (WGS) entry which is preliminary data.</text>
</comment>
<evidence type="ECO:0000313" key="2">
    <source>
        <dbReference type="Proteomes" id="UP001223420"/>
    </source>
</evidence>
<reference evidence="1" key="1">
    <citation type="submission" date="2023-07" db="EMBL/GenBank/DDBJ databases">
        <title>Genomic Encyclopedia of Type Strains, Phase IV (KMG-IV): sequencing the most valuable type-strain genomes for metagenomic binning, comparative biology and taxonomic classification.</title>
        <authorList>
            <person name="Goeker M."/>
        </authorList>
    </citation>
    <scope>NUCLEOTIDE SEQUENCE</scope>
    <source>
        <strain evidence="1">DSM 19569</strain>
    </source>
</reference>
<dbReference type="AlphaFoldDB" id="A0AAJ1TR51"/>
<gene>
    <name evidence="1" type="ORF">QO001_004249</name>
</gene>